<feature type="transmembrane region" description="Helical" evidence="1">
    <location>
        <begin position="166"/>
        <end position="188"/>
    </location>
</feature>
<keyword evidence="1" id="KW-1133">Transmembrane helix</keyword>
<dbReference type="eggNOG" id="COG1277">
    <property type="taxonomic scope" value="Bacteria"/>
</dbReference>
<dbReference type="RefSeq" id="WP_005210643.1">
    <property type="nucleotide sequence ID" value="NZ_KB291609.1"/>
</dbReference>
<feature type="transmembrane region" description="Helical" evidence="1">
    <location>
        <begin position="195"/>
        <end position="212"/>
    </location>
</feature>
<sequence length="270" mass="30246">MNMFKFEFKRLLKGSIIWSLVCSALIVMFMLFFPSMKEMGMQELVGSKLEVLPEAFLEAFNISGATDFSNISDFSAYVLQYIIMAGGIYAAILGVSALVKEESEGTIEFLYSKPVTRNKIITAKVLANAVIFYIFLIILGAITMAVSAVVKPEDIEMIDMFMDIKTLYIGMALIGYIFMAIGFLISVFIKSSKKAIPIALGVFFASYILGIFSKLQDRLSGFIYFSPFDYAPPSEIIKNGFETKFIVIGLCIIFISITITYIMYNKKDFN</sequence>
<reference evidence="2 3" key="1">
    <citation type="submission" date="2012-05" db="EMBL/GenBank/DDBJ databases">
        <authorList>
            <person name="Weinstock G."/>
            <person name="Sodergren E."/>
            <person name="Lobos E.A."/>
            <person name="Fulton L."/>
            <person name="Fulton R."/>
            <person name="Courtney L."/>
            <person name="Fronick C."/>
            <person name="O'Laughlin M."/>
            <person name="Godfrey J."/>
            <person name="Wilson R.M."/>
            <person name="Miner T."/>
            <person name="Farmer C."/>
            <person name="Delehaunty K."/>
            <person name="Cordes M."/>
            <person name="Minx P."/>
            <person name="Tomlinson C."/>
            <person name="Chen J."/>
            <person name="Wollam A."/>
            <person name="Pepin K.H."/>
            <person name="Bhonagiri V."/>
            <person name="Zhang X."/>
            <person name="Suruliraj S."/>
            <person name="Warren W."/>
            <person name="Mitreva M."/>
            <person name="Mardis E.R."/>
            <person name="Wilson R.K."/>
        </authorList>
    </citation>
    <scope>NUCLEOTIDE SEQUENCE [LARGE SCALE GENOMIC DNA]</scope>
    <source>
        <strain evidence="2 3">DSM 1785</strain>
    </source>
</reference>
<dbReference type="Pfam" id="PF12679">
    <property type="entry name" value="ABC2_membrane_2"/>
    <property type="match status" value="1"/>
</dbReference>
<dbReference type="PANTHER" id="PTHR43471:SF12">
    <property type="entry name" value="HYPOTHETICAL MEMBRANE PROTEIN, CONSERVED"/>
    <property type="match status" value="1"/>
</dbReference>
<feature type="transmembrane region" description="Helical" evidence="1">
    <location>
        <begin position="12"/>
        <end position="33"/>
    </location>
</feature>
<dbReference type="GO" id="GO:0005886">
    <property type="term" value="C:plasma membrane"/>
    <property type="evidence" value="ECO:0007669"/>
    <property type="project" value="UniProtKB-SubCell"/>
</dbReference>
<feature type="transmembrane region" description="Helical" evidence="1">
    <location>
        <begin position="245"/>
        <end position="264"/>
    </location>
</feature>
<gene>
    <name evidence="2" type="ORF">HMPREF0216_00496</name>
</gene>
<dbReference type="HOGENOM" id="CLU_064090_0_0_9"/>
<dbReference type="PATRIC" id="fig|545697.3.peg.488"/>
<dbReference type="OrthoDB" id="9800309at2"/>
<dbReference type="PANTHER" id="PTHR43471">
    <property type="entry name" value="ABC TRANSPORTER PERMEASE"/>
    <property type="match status" value="1"/>
</dbReference>
<proteinExistence type="predicted"/>
<evidence type="ECO:0000313" key="2">
    <source>
        <dbReference type="EMBL" id="EKY28901.1"/>
    </source>
</evidence>
<feature type="transmembrane region" description="Helical" evidence="1">
    <location>
        <begin position="78"/>
        <end position="99"/>
    </location>
</feature>
<dbReference type="STRING" id="545697.HMPREF0216_00496"/>
<dbReference type="GO" id="GO:0140359">
    <property type="term" value="F:ABC-type transporter activity"/>
    <property type="evidence" value="ECO:0007669"/>
    <property type="project" value="InterPro"/>
</dbReference>
<accession>L1QLU5</accession>
<evidence type="ECO:0000256" key="1">
    <source>
        <dbReference type="SAM" id="Phobius"/>
    </source>
</evidence>
<name>L1QLU5_9CLOT</name>
<keyword evidence="1" id="KW-0812">Transmembrane</keyword>
<keyword evidence="3" id="KW-1185">Reference proteome</keyword>
<feature type="transmembrane region" description="Helical" evidence="1">
    <location>
        <begin position="120"/>
        <end position="146"/>
    </location>
</feature>
<organism evidence="2 3">
    <name type="scientific">Clostridium celatum DSM 1785</name>
    <dbReference type="NCBI Taxonomy" id="545697"/>
    <lineage>
        <taxon>Bacteria</taxon>
        <taxon>Bacillati</taxon>
        <taxon>Bacillota</taxon>
        <taxon>Clostridia</taxon>
        <taxon>Eubacteriales</taxon>
        <taxon>Clostridiaceae</taxon>
        <taxon>Clostridium</taxon>
    </lineage>
</organism>
<evidence type="ECO:0000313" key="3">
    <source>
        <dbReference type="Proteomes" id="UP000010420"/>
    </source>
</evidence>
<protein>
    <submittedName>
        <fullName evidence="2">ABC transporter, permease family protein</fullName>
    </submittedName>
</protein>
<keyword evidence="1" id="KW-0472">Membrane</keyword>
<dbReference type="Proteomes" id="UP000010420">
    <property type="component" value="Unassembled WGS sequence"/>
</dbReference>
<dbReference type="AlphaFoldDB" id="L1QLU5"/>
<dbReference type="EMBL" id="AMEZ01000015">
    <property type="protein sequence ID" value="EKY28901.1"/>
    <property type="molecule type" value="Genomic_DNA"/>
</dbReference>
<comment type="caution">
    <text evidence="2">The sequence shown here is derived from an EMBL/GenBank/DDBJ whole genome shotgun (WGS) entry which is preliminary data.</text>
</comment>